<dbReference type="OMA" id="WWRAGVS"/>
<reference evidence="2" key="1">
    <citation type="submission" date="2019-03" db="EMBL/GenBank/DDBJ databases">
        <title>WGS assembly of Setaria viridis.</title>
        <authorList>
            <person name="Huang P."/>
            <person name="Jenkins J."/>
            <person name="Grimwood J."/>
            <person name="Barry K."/>
            <person name="Healey A."/>
            <person name="Mamidi S."/>
            <person name="Sreedasyam A."/>
            <person name="Shu S."/>
            <person name="Feldman M."/>
            <person name="Wu J."/>
            <person name="Yu Y."/>
            <person name="Chen C."/>
            <person name="Johnson J."/>
            <person name="Rokhsar D."/>
            <person name="Baxter I."/>
            <person name="Schmutz J."/>
            <person name="Brutnell T."/>
            <person name="Kellogg E."/>
        </authorList>
    </citation>
    <scope>NUCLEOTIDE SEQUENCE [LARGE SCALE GENOMIC DNA]</scope>
</reference>
<proteinExistence type="predicted"/>
<feature type="region of interest" description="Disordered" evidence="1">
    <location>
        <begin position="45"/>
        <end position="69"/>
    </location>
</feature>
<feature type="compositionally biased region" description="Basic and acidic residues" evidence="1">
    <location>
        <begin position="209"/>
        <end position="220"/>
    </location>
</feature>
<sequence>MGRWRKGRPAMAGEGAAGGNDGGRDFSGWWRAGVSLLVDGVAAWSSRRHRGRRPRGEARREGGVVAGGWRGAQEAATGWVGRSGAVLARRSGEPSGAGRRARRGRARSVARGVARRVRHGGASARQALGRAAPEGKEGERRKGGRGRRREEGRRRKRRKEKKKGKERKKEEKKGKKWRKFWDLTGRRDGLDGHAAKITGSGKRGLTSRGRNDRSDGREKI</sequence>
<evidence type="ECO:0000256" key="1">
    <source>
        <dbReference type="SAM" id="MobiDB-lite"/>
    </source>
</evidence>
<protein>
    <submittedName>
        <fullName evidence="2">Uncharacterized protein</fullName>
    </submittedName>
</protein>
<feature type="region of interest" description="Disordered" evidence="1">
    <location>
        <begin position="1"/>
        <end position="23"/>
    </location>
</feature>
<dbReference type="EMBL" id="CM016558">
    <property type="protein sequence ID" value="TKW02891.1"/>
    <property type="molecule type" value="Genomic_DNA"/>
</dbReference>
<feature type="compositionally biased region" description="Basic and acidic residues" evidence="1">
    <location>
        <begin position="167"/>
        <end position="194"/>
    </location>
</feature>
<name>A0A4U6TK54_SETVI</name>
<feature type="compositionally biased region" description="Basic residues" evidence="1">
    <location>
        <begin position="99"/>
        <end position="119"/>
    </location>
</feature>
<keyword evidence="3" id="KW-1185">Reference proteome</keyword>
<dbReference type="Proteomes" id="UP000298652">
    <property type="component" value="Chromosome 7"/>
</dbReference>
<feature type="compositionally biased region" description="Basic residues" evidence="1">
    <location>
        <begin position="154"/>
        <end position="166"/>
    </location>
</feature>
<organism evidence="2 3">
    <name type="scientific">Setaria viridis</name>
    <name type="common">Green bristlegrass</name>
    <name type="synonym">Setaria italica subsp. viridis</name>
    <dbReference type="NCBI Taxonomy" id="4556"/>
    <lineage>
        <taxon>Eukaryota</taxon>
        <taxon>Viridiplantae</taxon>
        <taxon>Streptophyta</taxon>
        <taxon>Embryophyta</taxon>
        <taxon>Tracheophyta</taxon>
        <taxon>Spermatophyta</taxon>
        <taxon>Magnoliopsida</taxon>
        <taxon>Liliopsida</taxon>
        <taxon>Poales</taxon>
        <taxon>Poaceae</taxon>
        <taxon>PACMAD clade</taxon>
        <taxon>Panicoideae</taxon>
        <taxon>Panicodae</taxon>
        <taxon>Paniceae</taxon>
        <taxon>Cenchrinae</taxon>
        <taxon>Setaria</taxon>
    </lineage>
</organism>
<dbReference type="Gramene" id="TKW02891">
    <property type="protein sequence ID" value="TKW02891"/>
    <property type="gene ID" value="SEVIR_7G033100v2"/>
</dbReference>
<dbReference type="AlphaFoldDB" id="A0A4U6TK54"/>
<evidence type="ECO:0000313" key="3">
    <source>
        <dbReference type="Proteomes" id="UP000298652"/>
    </source>
</evidence>
<feature type="region of interest" description="Disordered" evidence="1">
    <location>
        <begin position="83"/>
        <end position="220"/>
    </location>
</feature>
<evidence type="ECO:0000313" key="2">
    <source>
        <dbReference type="EMBL" id="TKW02891.1"/>
    </source>
</evidence>
<gene>
    <name evidence="2" type="ORF">SEVIR_7G033100v2</name>
</gene>
<accession>A0A4U6TK54</accession>